<dbReference type="EMBL" id="JAOXHJ010000003">
    <property type="protein sequence ID" value="MCV3754114.1"/>
    <property type="molecule type" value="Genomic_DNA"/>
</dbReference>
<dbReference type="PROSITE" id="PS00892">
    <property type="entry name" value="HIT_1"/>
    <property type="match status" value="1"/>
</dbReference>
<dbReference type="SUPFAM" id="SSF54197">
    <property type="entry name" value="HIT-like"/>
    <property type="match status" value="1"/>
</dbReference>
<keyword evidence="4" id="KW-1185">Reference proteome</keyword>
<feature type="domain" description="HIT" evidence="2">
    <location>
        <begin position="5"/>
        <end position="113"/>
    </location>
</feature>
<dbReference type="InterPro" id="IPR019808">
    <property type="entry name" value="Histidine_triad_CS"/>
</dbReference>
<proteinExistence type="predicted"/>
<evidence type="ECO:0000313" key="3">
    <source>
        <dbReference type="EMBL" id="MCV3754114.1"/>
    </source>
</evidence>
<evidence type="ECO:0000256" key="1">
    <source>
        <dbReference type="PROSITE-ProRule" id="PRU00464"/>
    </source>
</evidence>
<protein>
    <submittedName>
        <fullName evidence="3">HIT family protein</fullName>
    </submittedName>
</protein>
<dbReference type="InterPro" id="IPR001310">
    <property type="entry name" value="Histidine_triad_HIT"/>
</dbReference>
<dbReference type="Proteomes" id="UP001207252">
    <property type="component" value="Unassembled WGS sequence"/>
</dbReference>
<gene>
    <name evidence="3" type="ORF">OF365_01880</name>
</gene>
<dbReference type="PANTHER" id="PTHR46648:SF1">
    <property type="entry name" value="ADENOSINE 5'-MONOPHOSPHORAMIDASE HNT1"/>
    <property type="match status" value="1"/>
</dbReference>
<feature type="short sequence motif" description="Histidine triad motif" evidence="1">
    <location>
        <begin position="98"/>
        <end position="102"/>
    </location>
</feature>
<dbReference type="PROSITE" id="PS51084">
    <property type="entry name" value="HIT_2"/>
    <property type="match status" value="1"/>
</dbReference>
<dbReference type="PANTHER" id="PTHR46648">
    <property type="entry name" value="HIT FAMILY PROTEIN 1"/>
    <property type="match status" value="1"/>
</dbReference>
<comment type="caution">
    <text evidence="3">The sequence shown here is derived from an EMBL/GenBank/DDBJ whole genome shotgun (WGS) entry which is preliminary data.</text>
</comment>
<reference evidence="3 4" key="1">
    <citation type="journal article" date="2020" name="Int. J. Syst. Evol. Microbiol.">
        <title>Ureaplasma miroungigenitalium sp. nov. isolated from northern elephant seals (Mirounga angustirostris) and Ureaplasma zalophigenitalium sp. nov. isolated from California sea lions (Zalophus californianus).</title>
        <authorList>
            <person name="Volokhov D.V."/>
            <person name="Gulland F.M."/>
            <person name="Gao Y."/>
            <person name="Chizhikov V.E."/>
        </authorList>
    </citation>
    <scope>NUCLEOTIDE SEQUENCE [LARGE SCALE GENOMIC DNA]</scope>
    <source>
        <strain evidence="3 4">CSL7644-GEN</strain>
    </source>
</reference>
<evidence type="ECO:0000313" key="4">
    <source>
        <dbReference type="Proteomes" id="UP001207252"/>
    </source>
</evidence>
<organism evidence="3 4">
    <name type="scientific">Ureaplasma zalophigenitalium</name>
    <dbReference type="NCBI Taxonomy" id="907723"/>
    <lineage>
        <taxon>Bacteria</taxon>
        <taxon>Bacillati</taxon>
        <taxon>Mycoplasmatota</taxon>
        <taxon>Mycoplasmoidales</taxon>
        <taxon>Mycoplasmoidaceae</taxon>
        <taxon>Ureaplasma</taxon>
    </lineage>
</organism>
<dbReference type="InterPro" id="IPR011146">
    <property type="entry name" value="HIT-like"/>
</dbReference>
<dbReference type="PRINTS" id="PR00332">
    <property type="entry name" value="HISTRIAD"/>
</dbReference>
<sequence length="156" mass="17662">MTDCLFCRIVNKKISAQIIDENDDVMAFLDISPAAPGHLLIIPKKHYPNFGLTDVSYLEKMVHMAKNLTFALEDALKNIAGFNYLMNSYPAAGQVVMHTHLHIIPKYGADEGFYFGANKKTLSEKEQTIANQEIFKKVSRVVQKQKKSRFGKHFLA</sequence>
<dbReference type="RefSeq" id="WP_263817918.1">
    <property type="nucleotide sequence ID" value="NZ_JAOXHJ010000003.1"/>
</dbReference>
<evidence type="ECO:0000259" key="2">
    <source>
        <dbReference type="PROSITE" id="PS51084"/>
    </source>
</evidence>
<dbReference type="InterPro" id="IPR036265">
    <property type="entry name" value="HIT-like_sf"/>
</dbReference>
<dbReference type="InterPro" id="IPR039384">
    <property type="entry name" value="HINT"/>
</dbReference>
<name>A0ABT3BPH7_9BACT</name>
<dbReference type="CDD" id="cd01277">
    <property type="entry name" value="HINT_subgroup"/>
    <property type="match status" value="1"/>
</dbReference>
<dbReference type="Pfam" id="PF01230">
    <property type="entry name" value="HIT"/>
    <property type="match status" value="1"/>
</dbReference>
<dbReference type="Gene3D" id="3.30.428.10">
    <property type="entry name" value="HIT-like"/>
    <property type="match status" value="1"/>
</dbReference>
<accession>A0ABT3BPH7</accession>